<evidence type="ECO:0000313" key="2">
    <source>
        <dbReference type="Proteomes" id="UP001223176"/>
    </source>
</evidence>
<protein>
    <submittedName>
        <fullName evidence="1">Uncharacterized protein</fullName>
    </submittedName>
</protein>
<reference evidence="1" key="1">
    <citation type="submission" date="2023-04" db="EMBL/GenBank/DDBJ databases">
        <title>Isolation and Characterization of Novel Plasmid-specific Phages Infecting Bacteria Carrying Diverse Conjugative Plasmids.</title>
        <authorList>
            <person name="Parra B."/>
            <person name="Cockx B."/>
            <person name="Lutz V.T."/>
            <person name="Bronsted L."/>
            <person name="Smets B.F."/>
            <person name="Dechesne A."/>
        </authorList>
    </citation>
    <scope>NUCLEOTIDE SEQUENCE</scope>
</reference>
<name>A0AAF0KZ46_9CAUD</name>
<accession>A0AAF0KZ46</accession>
<dbReference type="EMBL" id="OQ829281">
    <property type="protein sequence ID" value="WHS68319.1"/>
    <property type="molecule type" value="Genomic_DNA"/>
</dbReference>
<evidence type="ECO:0000313" key="1">
    <source>
        <dbReference type="EMBL" id="WHS68319.1"/>
    </source>
</evidence>
<dbReference type="Proteomes" id="UP001223176">
    <property type="component" value="Segment"/>
</dbReference>
<organism evidence="1 2">
    <name type="scientific">phage PKM.Lu.22.1</name>
    <dbReference type="NCBI Taxonomy" id="3049197"/>
    <lineage>
        <taxon>Viruses</taxon>
        <taxon>Duplodnaviria</taxon>
        <taxon>Heunggongvirae</taxon>
        <taxon>Uroviricota</taxon>
        <taxon>Caudoviricetes</taxon>
        <taxon>Grimontviridae</taxon>
    </lineage>
</organism>
<proteinExistence type="predicted"/>
<sequence length="56" mass="6813">MYGVKSIECDWCFVPMKRVSTEDYSHYYICPCCKETMPGERFDEYEYEWGDYNGQE</sequence>
<keyword evidence="2" id="KW-1185">Reference proteome</keyword>